<evidence type="ECO:0000256" key="1">
    <source>
        <dbReference type="ARBA" id="ARBA00001933"/>
    </source>
</evidence>
<dbReference type="InterPro" id="IPR036038">
    <property type="entry name" value="Aminotransferase-like"/>
</dbReference>
<reference evidence="13" key="1">
    <citation type="journal article" date="2010" name="Int. J. Syst. Evol. Microbiol.">
        <title>Porticoccus litoralis gen. nov., sp. nov., a gammaproteobacterium isolated from the Yellow Sea.</title>
        <authorList>
            <person name="Oh H.M."/>
            <person name="Kim H."/>
            <person name="Kim K.M."/>
            <person name="Min G.S."/>
            <person name="Cho J.C."/>
        </authorList>
    </citation>
    <scope>NUCLEOTIDE SEQUENCE</scope>
    <source>
        <strain evidence="13">DSM 25064</strain>
    </source>
</reference>
<protein>
    <recommendedName>
        <fullName evidence="11 12">Aminodeoxychorismate lyase</fullName>
        <ecNumber evidence="8 12">4.1.3.38</ecNumber>
    </recommendedName>
</protein>
<dbReference type="InterPro" id="IPR043131">
    <property type="entry name" value="BCAT-like_N"/>
</dbReference>
<dbReference type="Pfam" id="PF01063">
    <property type="entry name" value="Aminotran_4"/>
    <property type="match status" value="1"/>
</dbReference>
<dbReference type="InterPro" id="IPR043132">
    <property type="entry name" value="BCAT-like_C"/>
</dbReference>
<dbReference type="AlphaFoldDB" id="A0AAW8AY02"/>
<comment type="cofactor">
    <cofactor evidence="1">
        <name>pyridoxal 5'-phosphate</name>
        <dbReference type="ChEBI" id="CHEBI:597326"/>
    </cofactor>
</comment>
<dbReference type="Gene3D" id="3.30.470.10">
    <property type="match status" value="1"/>
</dbReference>
<keyword evidence="5" id="KW-0289">Folate biosynthesis</keyword>
<gene>
    <name evidence="13" type="primary">pabC</name>
    <name evidence="13" type="ORF">Q8A57_00370</name>
</gene>
<dbReference type="GO" id="GO:0005829">
    <property type="term" value="C:cytosol"/>
    <property type="evidence" value="ECO:0007669"/>
    <property type="project" value="TreeGrafter"/>
</dbReference>
<dbReference type="GO" id="GO:0008696">
    <property type="term" value="F:4-amino-4-deoxychorismate lyase activity"/>
    <property type="evidence" value="ECO:0007669"/>
    <property type="project" value="UniProtKB-UniRule"/>
</dbReference>
<keyword evidence="6 13" id="KW-0456">Lyase</keyword>
<evidence type="ECO:0000256" key="11">
    <source>
        <dbReference type="ARBA" id="ARBA00069174"/>
    </source>
</evidence>
<dbReference type="GO" id="GO:0008153">
    <property type="term" value="P:4-aminobenzoate biosynthetic process"/>
    <property type="evidence" value="ECO:0007669"/>
    <property type="project" value="UniProtKB-UniRule"/>
</dbReference>
<evidence type="ECO:0000313" key="14">
    <source>
        <dbReference type="Proteomes" id="UP001178354"/>
    </source>
</evidence>
<dbReference type="RefSeq" id="WP_305168935.1">
    <property type="nucleotide sequence ID" value="NZ_JAUUUU010000001.1"/>
</dbReference>
<evidence type="ECO:0000256" key="2">
    <source>
        <dbReference type="ARBA" id="ARBA00009320"/>
    </source>
</evidence>
<evidence type="ECO:0000256" key="12">
    <source>
        <dbReference type="NCBIfam" id="TIGR03461"/>
    </source>
</evidence>
<proteinExistence type="inferred from homology"/>
<evidence type="ECO:0000256" key="3">
    <source>
        <dbReference type="ARBA" id="ARBA00011738"/>
    </source>
</evidence>
<dbReference type="PANTHER" id="PTHR42743:SF2">
    <property type="entry name" value="AMINODEOXYCHORISMATE LYASE"/>
    <property type="match status" value="1"/>
</dbReference>
<comment type="pathway">
    <text evidence="7">Cofactor biosynthesis; tetrahydrofolate biosynthesis; 4-aminobenzoate from chorismate: step 2/2.</text>
</comment>
<organism evidence="13 14">
    <name type="scientific">Porticoccus litoralis</name>
    <dbReference type="NCBI Taxonomy" id="434086"/>
    <lineage>
        <taxon>Bacteria</taxon>
        <taxon>Pseudomonadati</taxon>
        <taxon>Pseudomonadota</taxon>
        <taxon>Gammaproteobacteria</taxon>
        <taxon>Cellvibrionales</taxon>
        <taxon>Porticoccaceae</taxon>
        <taxon>Porticoccus</taxon>
    </lineage>
</organism>
<evidence type="ECO:0000313" key="13">
    <source>
        <dbReference type="EMBL" id="MDP1519419.1"/>
    </source>
</evidence>
<evidence type="ECO:0000256" key="6">
    <source>
        <dbReference type="ARBA" id="ARBA00023239"/>
    </source>
</evidence>
<sequence length="281" mass="31299">MSAVEGFCLVNGQWSDVIPARDRGLAYGHGIFETIRLSDGKLLMSELHLERLKRGAERLSIPVDSTIVQSYLEMLLSRCPDHGVVKVICTAGEGARGYRTYPQTPPNFIVHWGPPPDYPNHWVTEGISAMVCEQRLASFPRLAGIKHLNRLEQVLARMEWQDQFQEGLMRDNEGHIIEGTMTNLFCFRDGGWLTPSLKSCGVAGVMRQYLMDKLMPAMNCPVRESQLSLESLSGMEELFVCNSIAGIWPVRHIADVGQWKPGKATKAVSSALSENFACFSA</sequence>
<reference evidence="13" key="2">
    <citation type="submission" date="2023-08" db="EMBL/GenBank/DDBJ databases">
        <authorList>
            <person name="Luo J."/>
        </authorList>
    </citation>
    <scope>NUCLEOTIDE SEQUENCE</scope>
    <source>
        <strain evidence="13">DSM 25064</strain>
    </source>
</reference>
<dbReference type="PANTHER" id="PTHR42743">
    <property type="entry name" value="AMINO-ACID AMINOTRANSFERASE"/>
    <property type="match status" value="1"/>
</dbReference>
<evidence type="ECO:0000256" key="10">
    <source>
        <dbReference type="ARBA" id="ARBA00054027"/>
    </source>
</evidence>
<evidence type="ECO:0000256" key="7">
    <source>
        <dbReference type="ARBA" id="ARBA00035633"/>
    </source>
</evidence>
<dbReference type="GO" id="GO:0046656">
    <property type="term" value="P:folic acid biosynthetic process"/>
    <property type="evidence" value="ECO:0007669"/>
    <property type="project" value="UniProtKB-KW"/>
</dbReference>
<dbReference type="Gene3D" id="3.20.10.10">
    <property type="entry name" value="D-amino Acid Aminotransferase, subunit A, domain 2"/>
    <property type="match status" value="1"/>
</dbReference>
<name>A0AAW8AY02_9GAMM</name>
<comment type="similarity">
    <text evidence="2">Belongs to the class-IV pyridoxal-phosphate-dependent aminotransferase family.</text>
</comment>
<dbReference type="NCBIfam" id="TIGR03461">
    <property type="entry name" value="pabC_Proteo"/>
    <property type="match status" value="1"/>
</dbReference>
<comment type="catalytic activity">
    <reaction evidence="9">
        <text>4-amino-4-deoxychorismate = 4-aminobenzoate + pyruvate + H(+)</text>
        <dbReference type="Rhea" id="RHEA:16201"/>
        <dbReference type="ChEBI" id="CHEBI:15361"/>
        <dbReference type="ChEBI" id="CHEBI:15378"/>
        <dbReference type="ChEBI" id="CHEBI:17836"/>
        <dbReference type="ChEBI" id="CHEBI:58406"/>
        <dbReference type="EC" id="4.1.3.38"/>
    </reaction>
</comment>
<dbReference type="EMBL" id="JAUUUU010000001">
    <property type="protein sequence ID" value="MDP1519419.1"/>
    <property type="molecule type" value="Genomic_DNA"/>
</dbReference>
<dbReference type="EC" id="4.1.3.38" evidence="8 12"/>
<dbReference type="NCBIfam" id="NF004761">
    <property type="entry name" value="PRK06092.1"/>
    <property type="match status" value="1"/>
</dbReference>
<accession>A0AAW8AY02</accession>
<evidence type="ECO:0000256" key="8">
    <source>
        <dbReference type="ARBA" id="ARBA00035676"/>
    </source>
</evidence>
<dbReference type="Proteomes" id="UP001178354">
    <property type="component" value="Unassembled WGS sequence"/>
</dbReference>
<dbReference type="InterPro" id="IPR050571">
    <property type="entry name" value="Class-IV_PLP-Dep_Aminotrnsfr"/>
</dbReference>
<comment type="caution">
    <text evidence="13">The sequence shown here is derived from an EMBL/GenBank/DDBJ whole genome shotgun (WGS) entry which is preliminary data.</text>
</comment>
<dbReference type="CDD" id="cd01559">
    <property type="entry name" value="ADCL_like"/>
    <property type="match status" value="1"/>
</dbReference>
<dbReference type="GO" id="GO:0030170">
    <property type="term" value="F:pyridoxal phosphate binding"/>
    <property type="evidence" value="ECO:0007669"/>
    <property type="project" value="InterPro"/>
</dbReference>
<evidence type="ECO:0000256" key="9">
    <source>
        <dbReference type="ARBA" id="ARBA00049529"/>
    </source>
</evidence>
<keyword evidence="4" id="KW-0663">Pyridoxal phosphate</keyword>
<evidence type="ECO:0000256" key="4">
    <source>
        <dbReference type="ARBA" id="ARBA00022898"/>
    </source>
</evidence>
<dbReference type="InterPro" id="IPR017824">
    <property type="entry name" value="Aminodeoxychorismate_lyase_IV"/>
</dbReference>
<keyword evidence="14" id="KW-1185">Reference proteome</keyword>
<dbReference type="SUPFAM" id="SSF56752">
    <property type="entry name" value="D-aminoacid aminotransferase-like PLP-dependent enzymes"/>
    <property type="match status" value="1"/>
</dbReference>
<dbReference type="InterPro" id="IPR001544">
    <property type="entry name" value="Aminotrans_IV"/>
</dbReference>
<comment type="subunit">
    <text evidence="3">Homodimer.</text>
</comment>
<comment type="function">
    <text evidence="10">Involved in the biosynthesis of p-aminobenzoate (PABA), a precursor of tetrahydrofolate. Converts 4-amino-4-deoxychorismate into 4-aminobenzoate (PABA) and pyruvate.</text>
</comment>
<evidence type="ECO:0000256" key="5">
    <source>
        <dbReference type="ARBA" id="ARBA00022909"/>
    </source>
</evidence>
<dbReference type="FunFam" id="3.20.10.10:FF:000002">
    <property type="entry name" value="D-alanine aminotransferase"/>
    <property type="match status" value="1"/>
</dbReference>